<evidence type="ECO:0000256" key="7">
    <source>
        <dbReference type="PROSITE-ProRule" id="PRU01360"/>
    </source>
</evidence>
<dbReference type="InterPro" id="IPR036942">
    <property type="entry name" value="Beta-barrel_TonB_sf"/>
</dbReference>
<sequence length="978" mass="107550">MKKNVLTAIFLCFLGVLQIALAQTNVTGHVTDSLTGEPLVGANIREIGGKGSATTNDSGAFSISVSGANSSLQVTYIGYQSQQVSVAGQATVHISLVRIGDALDEVVVVGYGTRRKSQLTGAISSISSAELKETPVVFIDQALQGRAAGVDVVSAGHRPGEGATVRIRGVNSISAGNDPLYVVDGIPVSRGVNLINPNFIESIEVLKDASATAIYGSRGSNGVILITTKQGKAGRTQFSYESYAGFSRILNKVDVLDGEEWVRYKEASRRTDDLTVLLDPIELANYNAGIEVDWVDLNLRDGLQHSHSLSSSGGNEKTKFSVDVNFLKQNGIVYNSDFTRGSLQFNVNHKVNERFNFGLTTLLFMSKTNLINAGAVLSQAMQISPLGDIYEDDGRYRLFPTNEALIGNPLANVDNERNQQIRNRMFSSLFAEYQIIEGLKYRLNFGPDLTFSNDGNFIGSYTTILQGAPNRASNSRDDTKAYTLENLLMYNREFGNGHEIDLTLLQSIQEEITESNTVSAMGMPSEKMLWHKLSAGEIRSYDSDQQGWSLLSYMARLNYAYKGKYMLTLTARRDGSSRFGDDRKFGFFPAFAMGWNIKQENFMSDVSGLTELKLRASHGSVGNTAINPYQSLGAVSRSGYVFGDETALGFRPSTLPNPDLRWEKSTTTNIGLDFGLFNNRLTGALEYYVVNTTDLLLNQSVPRLSGYSSILVNIGKTRNVGYEASISSTNVDAGGFKWVTNLNLGANQNKIVDLYGNEADDIGNSRFIGKPISVFYDLAFDGIWQEHEAEIAESYGRIPGQIKVKDTNNDSQINAEDRVILGSPFPKWQGGLTNYFSYKGIDLSVFIHTRQGFMLNSSLHTIDNLAGRYNIPRFVNYYTPDNPSNEFPRPVNQGQTNVNMGVLRYRDGSFVRVKNISLGYTFNAKSLAALRLQSLRVYLNAFNPFTFTSYEGWDPEAGSNVDSYPSTKTFLAGLSVNF</sequence>
<feature type="domain" description="TonB-dependent receptor plug" evidence="9">
    <location>
        <begin position="116"/>
        <end position="223"/>
    </location>
</feature>
<comment type="caution">
    <text evidence="10">The sequence shown here is derived from an EMBL/GenBank/DDBJ whole genome shotgun (WGS) entry which is preliminary data.</text>
</comment>
<evidence type="ECO:0000256" key="5">
    <source>
        <dbReference type="ARBA" id="ARBA00023136"/>
    </source>
</evidence>
<evidence type="ECO:0000256" key="1">
    <source>
        <dbReference type="ARBA" id="ARBA00004571"/>
    </source>
</evidence>
<name>A0ABV7JMW5_9SPHI</name>
<keyword evidence="3 7" id="KW-1134">Transmembrane beta strand</keyword>
<dbReference type="Gene3D" id="2.40.170.20">
    <property type="entry name" value="TonB-dependent receptor, beta-barrel domain"/>
    <property type="match status" value="1"/>
</dbReference>
<proteinExistence type="inferred from homology"/>
<feature type="signal peptide" evidence="8">
    <location>
        <begin position="1"/>
        <end position="22"/>
    </location>
</feature>
<dbReference type="Gene3D" id="2.60.40.1120">
    <property type="entry name" value="Carboxypeptidase-like, regulatory domain"/>
    <property type="match status" value="1"/>
</dbReference>
<dbReference type="NCBIfam" id="TIGR04057">
    <property type="entry name" value="SusC_RagA_signa"/>
    <property type="match status" value="1"/>
</dbReference>
<evidence type="ECO:0000313" key="10">
    <source>
        <dbReference type="EMBL" id="MFC3199314.1"/>
    </source>
</evidence>
<keyword evidence="2 7" id="KW-0813">Transport</keyword>
<comment type="similarity">
    <text evidence="7">Belongs to the TonB-dependent receptor family.</text>
</comment>
<dbReference type="Pfam" id="PF07715">
    <property type="entry name" value="Plug"/>
    <property type="match status" value="1"/>
</dbReference>
<dbReference type="Pfam" id="PF13715">
    <property type="entry name" value="CarbopepD_reg_2"/>
    <property type="match status" value="1"/>
</dbReference>
<evidence type="ECO:0000256" key="4">
    <source>
        <dbReference type="ARBA" id="ARBA00022692"/>
    </source>
</evidence>
<dbReference type="InterPro" id="IPR008969">
    <property type="entry name" value="CarboxyPept-like_regulatory"/>
</dbReference>
<dbReference type="NCBIfam" id="TIGR04056">
    <property type="entry name" value="OMP_RagA_SusC"/>
    <property type="match status" value="1"/>
</dbReference>
<dbReference type="Gene3D" id="2.170.130.10">
    <property type="entry name" value="TonB-dependent receptor, plug domain"/>
    <property type="match status" value="1"/>
</dbReference>
<dbReference type="PROSITE" id="PS52016">
    <property type="entry name" value="TONB_DEPENDENT_REC_3"/>
    <property type="match status" value="1"/>
</dbReference>
<evidence type="ECO:0000313" key="11">
    <source>
        <dbReference type="Proteomes" id="UP001595526"/>
    </source>
</evidence>
<keyword evidence="4 7" id="KW-0812">Transmembrane</keyword>
<dbReference type="RefSeq" id="WP_379024802.1">
    <property type="nucleotide sequence ID" value="NZ_JBHRTA010000038.1"/>
</dbReference>
<dbReference type="SUPFAM" id="SSF56935">
    <property type="entry name" value="Porins"/>
    <property type="match status" value="1"/>
</dbReference>
<protein>
    <submittedName>
        <fullName evidence="10">SusC/RagA family TonB-linked outer membrane protein</fullName>
    </submittedName>
</protein>
<evidence type="ECO:0000256" key="3">
    <source>
        <dbReference type="ARBA" id="ARBA00022452"/>
    </source>
</evidence>
<gene>
    <name evidence="10" type="ORF">ACFOET_16955</name>
</gene>
<dbReference type="EMBL" id="JBHRTA010000038">
    <property type="protein sequence ID" value="MFC3199314.1"/>
    <property type="molecule type" value="Genomic_DNA"/>
</dbReference>
<dbReference type="InterPro" id="IPR023997">
    <property type="entry name" value="TonB-dep_OMP_SusC/RagA_CS"/>
</dbReference>
<reference evidence="11" key="1">
    <citation type="journal article" date="2019" name="Int. J. Syst. Evol. Microbiol.">
        <title>The Global Catalogue of Microorganisms (GCM) 10K type strain sequencing project: providing services to taxonomists for standard genome sequencing and annotation.</title>
        <authorList>
            <consortium name="The Broad Institute Genomics Platform"/>
            <consortium name="The Broad Institute Genome Sequencing Center for Infectious Disease"/>
            <person name="Wu L."/>
            <person name="Ma J."/>
        </authorList>
    </citation>
    <scope>NUCLEOTIDE SEQUENCE [LARGE SCALE GENOMIC DNA]</scope>
    <source>
        <strain evidence="11">KCTC 52416</strain>
    </source>
</reference>
<evidence type="ECO:0000259" key="9">
    <source>
        <dbReference type="Pfam" id="PF07715"/>
    </source>
</evidence>
<dbReference type="InterPro" id="IPR037066">
    <property type="entry name" value="Plug_dom_sf"/>
</dbReference>
<dbReference type="Proteomes" id="UP001595526">
    <property type="component" value="Unassembled WGS sequence"/>
</dbReference>
<dbReference type="SUPFAM" id="SSF49464">
    <property type="entry name" value="Carboxypeptidase regulatory domain-like"/>
    <property type="match status" value="1"/>
</dbReference>
<keyword evidence="8" id="KW-0732">Signal</keyword>
<evidence type="ECO:0000256" key="2">
    <source>
        <dbReference type="ARBA" id="ARBA00022448"/>
    </source>
</evidence>
<evidence type="ECO:0000256" key="6">
    <source>
        <dbReference type="ARBA" id="ARBA00023237"/>
    </source>
</evidence>
<dbReference type="InterPro" id="IPR039426">
    <property type="entry name" value="TonB-dep_rcpt-like"/>
</dbReference>
<keyword evidence="6 7" id="KW-0998">Cell outer membrane</keyword>
<keyword evidence="11" id="KW-1185">Reference proteome</keyword>
<feature type="chain" id="PRO_5047224298" evidence="8">
    <location>
        <begin position="23"/>
        <end position="978"/>
    </location>
</feature>
<comment type="subcellular location">
    <subcellularLocation>
        <location evidence="1 7">Cell outer membrane</location>
        <topology evidence="1 7">Multi-pass membrane protein</topology>
    </subcellularLocation>
</comment>
<dbReference type="InterPro" id="IPR023996">
    <property type="entry name" value="TonB-dep_OMP_SusC/RagA"/>
</dbReference>
<dbReference type="InterPro" id="IPR012910">
    <property type="entry name" value="Plug_dom"/>
</dbReference>
<keyword evidence="5 7" id="KW-0472">Membrane</keyword>
<accession>A0ABV7JMW5</accession>
<evidence type="ECO:0000256" key="8">
    <source>
        <dbReference type="SAM" id="SignalP"/>
    </source>
</evidence>
<organism evidence="10 11">
    <name type="scientific">Parapedobacter deserti</name>
    <dbReference type="NCBI Taxonomy" id="1912957"/>
    <lineage>
        <taxon>Bacteria</taxon>
        <taxon>Pseudomonadati</taxon>
        <taxon>Bacteroidota</taxon>
        <taxon>Sphingobacteriia</taxon>
        <taxon>Sphingobacteriales</taxon>
        <taxon>Sphingobacteriaceae</taxon>
        <taxon>Parapedobacter</taxon>
    </lineage>
</organism>